<dbReference type="Proteomes" id="UP001374535">
    <property type="component" value="Chromosome 8"/>
</dbReference>
<dbReference type="EMBL" id="CP144693">
    <property type="protein sequence ID" value="WVZ01205.1"/>
    <property type="molecule type" value="Genomic_DNA"/>
</dbReference>
<accession>A0AAQ3N2C6</accession>
<feature type="compositionally biased region" description="Low complexity" evidence="1">
    <location>
        <begin position="83"/>
        <end position="93"/>
    </location>
</feature>
<sequence length="151" mass="16424">MNPKIGNDSWPFGASHLCFAKITSSPSGGELGRGGLGFQVGLFRLRWGSRATMVVRVAIVSSDEDATPSSIGNKQHWSSLVNDSGSDASARSGASNLLGCSRKQDVESRRHYITVGTISGDVFMVSSRVVKRFLKQLRNREHLFANHKPPH</sequence>
<gene>
    <name evidence="2" type="ORF">V8G54_027274</name>
</gene>
<reference evidence="2 3" key="1">
    <citation type="journal article" date="2023" name="Life. Sci Alliance">
        <title>Evolutionary insights into 3D genome organization and epigenetic landscape of Vigna mungo.</title>
        <authorList>
            <person name="Junaid A."/>
            <person name="Singh B."/>
            <person name="Bhatia S."/>
        </authorList>
    </citation>
    <scope>NUCLEOTIDE SEQUENCE [LARGE SCALE GENOMIC DNA]</scope>
    <source>
        <strain evidence="2">Urdbean</strain>
    </source>
</reference>
<feature type="region of interest" description="Disordered" evidence="1">
    <location>
        <begin position="65"/>
        <end position="93"/>
    </location>
</feature>
<dbReference type="AlphaFoldDB" id="A0AAQ3N2C6"/>
<feature type="compositionally biased region" description="Polar residues" evidence="1">
    <location>
        <begin position="67"/>
        <end position="82"/>
    </location>
</feature>
<organism evidence="2 3">
    <name type="scientific">Vigna mungo</name>
    <name type="common">Black gram</name>
    <name type="synonym">Phaseolus mungo</name>
    <dbReference type="NCBI Taxonomy" id="3915"/>
    <lineage>
        <taxon>Eukaryota</taxon>
        <taxon>Viridiplantae</taxon>
        <taxon>Streptophyta</taxon>
        <taxon>Embryophyta</taxon>
        <taxon>Tracheophyta</taxon>
        <taxon>Spermatophyta</taxon>
        <taxon>Magnoliopsida</taxon>
        <taxon>eudicotyledons</taxon>
        <taxon>Gunneridae</taxon>
        <taxon>Pentapetalae</taxon>
        <taxon>rosids</taxon>
        <taxon>fabids</taxon>
        <taxon>Fabales</taxon>
        <taxon>Fabaceae</taxon>
        <taxon>Papilionoideae</taxon>
        <taxon>50 kb inversion clade</taxon>
        <taxon>NPAAA clade</taxon>
        <taxon>indigoferoid/millettioid clade</taxon>
        <taxon>Phaseoleae</taxon>
        <taxon>Vigna</taxon>
    </lineage>
</organism>
<evidence type="ECO:0000256" key="1">
    <source>
        <dbReference type="SAM" id="MobiDB-lite"/>
    </source>
</evidence>
<protein>
    <submittedName>
        <fullName evidence="2">Uncharacterized protein</fullName>
    </submittedName>
</protein>
<keyword evidence="3" id="KW-1185">Reference proteome</keyword>
<proteinExistence type="predicted"/>
<evidence type="ECO:0000313" key="3">
    <source>
        <dbReference type="Proteomes" id="UP001374535"/>
    </source>
</evidence>
<name>A0AAQ3N2C6_VIGMU</name>
<evidence type="ECO:0000313" key="2">
    <source>
        <dbReference type="EMBL" id="WVZ01205.1"/>
    </source>
</evidence>